<name>A0A3M4J1J5_PSESG</name>
<feature type="non-terminal residue" evidence="3">
    <location>
        <position position="682"/>
    </location>
</feature>
<keyword evidence="1" id="KW-0175">Coiled coil</keyword>
<dbReference type="EMBL" id="RBPS01000277">
    <property type="protein sequence ID" value="RMO33370.1"/>
    <property type="molecule type" value="Genomic_DNA"/>
</dbReference>
<comment type="caution">
    <text evidence="3">The sequence shown here is derived from an EMBL/GenBank/DDBJ whole genome shotgun (WGS) entry which is preliminary data.</text>
</comment>
<dbReference type="EMBL" id="RBQX01000284">
    <property type="protein sequence ID" value="RMQ10301.1"/>
    <property type="molecule type" value="Genomic_DNA"/>
</dbReference>
<accession>A0A3M4J1J5</accession>
<evidence type="ECO:0000256" key="2">
    <source>
        <dbReference type="SAM" id="Phobius"/>
    </source>
</evidence>
<evidence type="ECO:0000313" key="6">
    <source>
        <dbReference type="Proteomes" id="UP000273536"/>
    </source>
</evidence>
<evidence type="ECO:0000313" key="3">
    <source>
        <dbReference type="EMBL" id="RMO33370.1"/>
    </source>
</evidence>
<dbReference type="Proteomes" id="UP000273536">
    <property type="component" value="Unassembled WGS sequence"/>
</dbReference>
<protein>
    <recommendedName>
        <fullName evidence="7">G domain-containing protein</fullName>
    </recommendedName>
</protein>
<evidence type="ECO:0000256" key="1">
    <source>
        <dbReference type="SAM" id="Coils"/>
    </source>
</evidence>
<reference evidence="5 6" key="1">
    <citation type="submission" date="2018-08" db="EMBL/GenBank/DDBJ databases">
        <title>Recombination of ecologically and evolutionarily significant loci maintains genetic cohesion in the Pseudomonas syringae species complex.</title>
        <authorList>
            <person name="Dillon M."/>
            <person name="Thakur S."/>
            <person name="Almeida R.N.D."/>
            <person name="Weir B.S."/>
            <person name="Guttman D.S."/>
        </authorList>
    </citation>
    <scope>NUCLEOTIDE SEQUENCE [LARGE SCALE GENOMIC DNA]</scope>
    <source>
        <strain evidence="4 5">ICMP 4182</strain>
        <strain evidence="3 6">ICMP 6372</strain>
    </source>
</reference>
<dbReference type="InterPro" id="IPR027417">
    <property type="entry name" value="P-loop_NTPase"/>
</dbReference>
<gene>
    <name evidence="4" type="ORF">ALQ11_05476</name>
    <name evidence="3" type="ORF">ALQ42_05377</name>
</gene>
<proteinExistence type="predicted"/>
<feature type="transmembrane region" description="Helical" evidence="2">
    <location>
        <begin position="646"/>
        <end position="667"/>
    </location>
</feature>
<dbReference type="AlphaFoldDB" id="A0A3M4J1J5"/>
<keyword evidence="2" id="KW-1133">Transmembrane helix</keyword>
<dbReference type="Gene3D" id="3.40.50.300">
    <property type="entry name" value="P-loop containing nucleotide triphosphate hydrolases"/>
    <property type="match status" value="2"/>
</dbReference>
<evidence type="ECO:0000313" key="4">
    <source>
        <dbReference type="EMBL" id="RMQ10301.1"/>
    </source>
</evidence>
<sequence length="682" mass="76511">MNRSRRSVEHILVRQDDIMTAAEDISEGLYLKLVDHVSNLLKALAREVDDPALASAQAEAQSKLQIIEQALTKAIKELKDNAEHKTFTVAFYGETNAGKSTLIETLRILLKETTKREQRQRFIALQQQSGLSEKALQALEAEIETLGHRLAETKNETVAADTRHEQRQVEQQLQEETLRLRVEEQKRSAGLIQRILNLLRKLPEEIALVQLQAGGFVLPVQRESELTKLRQQGETLESQLSQTRQRYATALESLQQLAAFEDGSIIGDGRADFTRQTQAYVFESQGQHFQLLDVPGIEGDETKVSEQINKAVKRAHAVFYVTSKAAPPQTGDMGRPGTLEKIKAQLGAQTEVWTLYNKRITNPMALQKPTLISLDEQASLNDLDQIMRKQLGEHYQRSMTLCALPAFYAAADCLMPRSTTASSRKKFLDAIEPDLLLEKSGVKQFYKHLTQDLVTDVKAKIRRSNMNKVQLAITDVCSEVKTIQTTQFAPLAKKLNEEAENASHQLRIAFKSLNSRLSNAGEQAIGEFEDSVRNRVYERIDDNISNDDFKAVLERVFTSEQSALQEKLPGTLDKQLDLFKKNVSEIVERFESHAKDLLAGYSQIGKARLAGDFSLNVNIDNGINAVGLLATLAGGAALIWNPVGWVLMTLGAVTLLISLAKALWSFFDDDYKKGQQREYQFF</sequence>
<feature type="coiled-coil region" evidence="1">
    <location>
        <begin position="136"/>
        <end position="186"/>
    </location>
</feature>
<keyword evidence="2" id="KW-0812">Transmembrane</keyword>
<evidence type="ECO:0008006" key="7">
    <source>
        <dbReference type="Google" id="ProtNLM"/>
    </source>
</evidence>
<organism evidence="3 6">
    <name type="scientific">Pseudomonas savastanoi pv. glycinea</name>
    <name type="common">Pseudomonas syringae pv. glycinea</name>
    <dbReference type="NCBI Taxonomy" id="318"/>
    <lineage>
        <taxon>Bacteria</taxon>
        <taxon>Pseudomonadati</taxon>
        <taxon>Pseudomonadota</taxon>
        <taxon>Gammaproteobacteria</taxon>
        <taxon>Pseudomonadales</taxon>
        <taxon>Pseudomonadaceae</taxon>
        <taxon>Pseudomonas</taxon>
    </lineage>
</organism>
<dbReference type="SUPFAM" id="SSF52540">
    <property type="entry name" value="P-loop containing nucleoside triphosphate hydrolases"/>
    <property type="match status" value="1"/>
</dbReference>
<keyword evidence="2" id="KW-0472">Membrane</keyword>
<dbReference type="Proteomes" id="UP000272471">
    <property type="component" value="Unassembled WGS sequence"/>
</dbReference>
<evidence type="ECO:0000313" key="5">
    <source>
        <dbReference type="Proteomes" id="UP000272471"/>
    </source>
</evidence>